<dbReference type="InterPro" id="IPR014349">
    <property type="entry name" value="Rieske_Fe-S_prot"/>
</dbReference>
<keyword evidence="7" id="KW-1015">Disulfide bond</keyword>
<evidence type="ECO:0000256" key="6">
    <source>
        <dbReference type="ARBA" id="ARBA00023014"/>
    </source>
</evidence>
<evidence type="ECO:0000256" key="10">
    <source>
        <dbReference type="SAM" id="MobiDB-lite"/>
    </source>
</evidence>
<evidence type="ECO:0000256" key="3">
    <source>
        <dbReference type="ARBA" id="ARBA00022714"/>
    </source>
</evidence>
<evidence type="ECO:0000256" key="8">
    <source>
        <dbReference type="ARBA" id="ARBA00029586"/>
    </source>
</evidence>
<keyword evidence="13" id="KW-1185">Reference proteome</keyword>
<dbReference type="RefSeq" id="WP_184941626.1">
    <property type="nucleotide sequence ID" value="NZ_BAAAWZ010000004.1"/>
</dbReference>
<dbReference type="GO" id="GO:0004497">
    <property type="term" value="F:monooxygenase activity"/>
    <property type="evidence" value="ECO:0007669"/>
    <property type="project" value="UniProtKB-ARBA"/>
</dbReference>
<dbReference type="InterPro" id="IPR017941">
    <property type="entry name" value="Rieske_2Fe-2S"/>
</dbReference>
<dbReference type="GO" id="GO:0046872">
    <property type="term" value="F:metal ion binding"/>
    <property type="evidence" value="ECO:0007669"/>
    <property type="project" value="UniProtKB-KW"/>
</dbReference>
<evidence type="ECO:0000259" key="11">
    <source>
        <dbReference type="PROSITE" id="PS51296"/>
    </source>
</evidence>
<dbReference type="Pfam" id="PF00355">
    <property type="entry name" value="Rieske"/>
    <property type="match status" value="1"/>
</dbReference>
<dbReference type="PROSITE" id="PS51296">
    <property type="entry name" value="RIESKE"/>
    <property type="match status" value="1"/>
</dbReference>
<dbReference type="CDD" id="cd03467">
    <property type="entry name" value="Rieske"/>
    <property type="match status" value="1"/>
</dbReference>
<comment type="function">
    <text evidence="1">Iron-sulfur subunit of the cytochrome bc1 complex, an essential component of the respiratory electron transport chain required for ATP synthesis. The bc1 complex catalyzes the oxidation of menaquinol and the reduction of cytochrome c in the respiratory chain. The bc1 complex operates through a Q-cycle mechanism that couples electron transfer to generation of the proton gradient that drives ATP synthesis.</text>
</comment>
<gene>
    <name evidence="12" type="ORF">FHS22_002766</name>
</gene>
<comment type="caution">
    <text evidence="12">The sequence shown here is derived from an EMBL/GenBank/DDBJ whole genome shotgun (WGS) entry which is preliminary data.</text>
</comment>
<keyword evidence="6" id="KW-0411">Iron-sulfur</keyword>
<dbReference type="EMBL" id="JACHJJ010000007">
    <property type="protein sequence ID" value="MBB5963487.1"/>
    <property type="molecule type" value="Genomic_DNA"/>
</dbReference>
<evidence type="ECO:0000313" key="13">
    <source>
        <dbReference type="Proteomes" id="UP000562352"/>
    </source>
</evidence>
<keyword evidence="3" id="KW-0001">2Fe-2S</keyword>
<evidence type="ECO:0000256" key="7">
    <source>
        <dbReference type="ARBA" id="ARBA00023157"/>
    </source>
</evidence>
<sequence>MADTTTRRAVMLGAGGVGLTAVLTACSGYGQPTADQASEPAASSPPATGSDSGAGTGSGDGGAAADALAKTADIPEGGGKVFKAQKVVVTQPKAGEFKCFSSVCTHQGCDVSDVDGGTINCPCHGSKFNIADGSVANGPADKPLEEKTIKVDGESITLA</sequence>
<dbReference type="FunFam" id="2.102.10.10:FF:000016">
    <property type="entry name" value="Nitrite reductase/ring-hydroxylating ferredoxin subunit"/>
    <property type="match status" value="1"/>
</dbReference>
<dbReference type="PROSITE" id="PS51257">
    <property type="entry name" value="PROKAR_LIPOPROTEIN"/>
    <property type="match status" value="1"/>
</dbReference>
<dbReference type="GO" id="GO:0016020">
    <property type="term" value="C:membrane"/>
    <property type="evidence" value="ECO:0007669"/>
    <property type="project" value="InterPro"/>
</dbReference>
<dbReference type="PROSITE" id="PS51318">
    <property type="entry name" value="TAT"/>
    <property type="match status" value="1"/>
</dbReference>
<evidence type="ECO:0000256" key="1">
    <source>
        <dbReference type="ARBA" id="ARBA00002494"/>
    </source>
</evidence>
<evidence type="ECO:0000256" key="9">
    <source>
        <dbReference type="ARBA" id="ARBA00034078"/>
    </source>
</evidence>
<dbReference type="GO" id="GO:0051537">
    <property type="term" value="F:2 iron, 2 sulfur cluster binding"/>
    <property type="evidence" value="ECO:0007669"/>
    <property type="project" value="UniProtKB-KW"/>
</dbReference>
<evidence type="ECO:0000256" key="4">
    <source>
        <dbReference type="ARBA" id="ARBA00022723"/>
    </source>
</evidence>
<name>A0A841D4Z3_PLAVE</name>
<keyword evidence="5" id="KW-0408">Iron</keyword>
<feature type="compositionally biased region" description="Gly residues" evidence="10">
    <location>
        <begin position="52"/>
        <end position="62"/>
    </location>
</feature>
<dbReference type="Gene3D" id="2.102.10.10">
    <property type="entry name" value="Rieske [2Fe-2S] iron-sulphur domain"/>
    <property type="match status" value="1"/>
</dbReference>
<dbReference type="PRINTS" id="PR00162">
    <property type="entry name" value="RIESKE"/>
</dbReference>
<dbReference type="PANTHER" id="PTHR10134">
    <property type="entry name" value="CYTOCHROME B-C1 COMPLEX SUBUNIT RIESKE, MITOCHONDRIAL"/>
    <property type="match status" value="1"/>
</dbReference>
<dbReference type="InterPro" id="IPR036922">
    <property type="entry name" value="Rieske_2Fe-2S_sf"/>
</dbReference>
<dbReference type="SUPFAM" id="SSF50022">
    <property type="entry name" value="ISP domain"/>
    <property type="match status" value="1"/>
</dbReference>
<dbReference type="InterPro" id="IPR006311">
    <property type="entry name" value="TAT_signal"/>
</dbReference>
<reference evidence="12 13" key="1">
    <citation type="submission" date="2020-08" db="EMBL/GenBank/DDBJ databases">
        <title>Genomic Encyclopedia of Type Strains, Phase III (KMG-III): the genomes of soil and plant-associated and newly described type strains.</title>
        <authorList>
            <person name="Whitman W."/>
        </authorList>
    </citation>
    <scope>NUCLEOTIDE SEQUENCE [LARGE SCALE GENOMIC DNA]</scope>
    <source>
        <strain evidence="12 13">CECT 3303</strain>
    </source>
</reference>
<evidence type="ECO:0000313" key="12">
    <source>
        <dbReference type="EMBL" id="MBB5963487.1"/>
    </source>
</evidence>
<evidence type="ECO:0000256" key="5">
    <source>
        <dbReference type="ARBA" id="ARBA00023004"/>
    </source>
</evidence>
<evidence type="ECO:0000256" key="2">
    <source>
        <dbReference type="ARBA" id="ARBA00015816"/>
    </source>
</evidence>
<organism evidence="12 13">
    <name type="scientific">Planomonospora venezuelensis</name>
    <dbReference type="NCBI Taxonomy" id="1999"/>
    <lineage>
        <taxon>Bacteria</taxon>
        <taxon>Bacillati</taxon>
        <taxon>Actinomycetota</taxon>
        <taxon>Actinomycetes</taxon>
        <taxon>Streptosporangiales</taxon>
        <taxon>Streptosporangiaceae</taxon>
        <taxon>Planomonospora</taxon>
    </lineage>
</organism>
<dbReference type="InterPro" id="IPR005805">
    <property type="entry name" value="Rieske_Fe-S_prot_C"/>
</dbReference>
<feature type="domain" description="Rieske" evidence="11">
    <location>
        <begin position="66"/>
        <end position="158"/>
    </location>
</feature>
<accession>A0A841D4Z3</accession>
<dbReference type="GO" id="GO:0016705">
    <property type="term" value="F:oxidoreductase activity, acting on paired donors, with incorporation or reduction of molecular oxygen"/>
    <property type="evidence" value="ECO:0007669"/>
    <property type="project" value="UniProtKB-ARBA"/>
</dbReference>
<dbReference type="AlphaFoldDB" id="A0A841D4Z3"/>
<keyword evidence="4" id="KW-0479">Metal-binding</keyword>
<feature type="compositionally biased region" description="Low complexity" evidence="10">
    <location>
        <begin position="37"/>
        <end position="51"/>
    </location>
</feature>
<dbReference type="Proteomes" id="UP000562352">
    <property type="component" value="Unassembled WGS sequence"/>
</dbReference>
<feature type="region of interest" description="Disordered" evidence="10">
    <location>
        <begin position="32"/>
        <end position="70"/>
    </location>
</feature>
<protein>
    <recommendedName>
        <fullName evidence="2">Cytochrome bc1 complex Rieske iron-sulfur subunit</fullName>
    </recommendedName>
    <alternativeName>
        <fullName evidence="8">Cytochrome bc1 reductase complex subunit QcrA</fullName>
    </alternativeName>
</protein>
<comment type="cofactor">
    <cofactor evidence="9">
        <name>[2Fe-2S] cluster</name>
        <dbReference type="ChEBI" id="CHEBI:190135"/>
    </cofactor>
</comment>
<proteinExistence type="predicted"/>